<organism evidence="2 3">
    <name type="scientific">Actinocatenispora rupis</name>
    <dbReference type="NCBI Taxonomy" id="519421"/>
    <lineage>
        <taxon>Bacteria</taxon>
        <taxon>Bacillati</taxon>
        <taxon>Actinomycetota</taxon>
        <taxon>Actinomycetes</taxon>
        <taxon>Micromonosporales</taxon>
        <taxon>Micromonosporaceae</taxon>
        <taxon>Actinocatenispora</taxon>
    </lineage>
</organism>
<sequence length="217" mass="22282">MITDSCRAAPPAVTLSAVKRALIATVLTASTVTLATACSSHDTGASRQSPPTRPATTSPTPTATASGGPDAPLMYRDAPINLGSATSESCTKQYVYFGTSYAKPYVSTDMPQPGDSPMLFRSCPGGGGNVSFAADGPRYGYRASGVRDQRGCVKLAKAARAQLAEIPLSDLSPGQQFCVLSLYDGGDAVDVDLVTVQRVSPAAGTLTLAVTGWGDDL</sequence>
<reference evidence="2" key="1">
    <citation type="submission" date="2021-01" db="EMBL/GenBank/DDBJ databases">
        <title>Whole genome shotgun sequence of Actinocatenispora rupis NBRC 107355.</title>
        <authorList>
            <person name="Komaki H."/>
            <person name="Tamura T."/>
        </authorList>
    </citation>
    <scope>NUCLEOTIDE SEQUENCE</scope>
    <source>
        <strain evidence="2">NBRC 107355</strain>
    </source>
</reference>
<dbReference type="AlphaFoldDB" id="A0A8J3J5N8"/>
<proteinExistence type="predicted"/>
<comment type="caution">
    <text evidence="2">The sequence shown here is derived from an EMBL/GenBank/DDBJ whole genome shotgun (WGS) entry which is preliminary data.</text>
</comment>
<evidence type="ECO:0000313" key="2">
    <source>
        <dbReference type="EMBL" id="GID14603.1"/>
    </source>
</evidence>
<gene>
    <name evidence="2" type="ORF">Aru02nite_54920</name>
</gene>
<dbReference type="EMBL" id="BOMB01000032">
    <property type="protein sequence ID" value="GID14603.1"/>
    <property type="molecule type" value="Genomic_DNA"/>
</dbReference>
<feature type="region of interest" description="Disordered" evidence="1">
    <location>
        <begin position="40"/>
        <end position="71"/>
    </location>
</feature>
<dbReference type="Proteomes" id="UP000612808">
    <property type="component" value="Unassembled WGS sequence"/>
</dbReference>
<name>A0A8J3J5N8_9ACTN</name>
<protein>
    <submittedName>
        <fullName evidence="2">Uncharacterized protein</fullName>
    </submittedName>
</protein>
<keyword evidence="3" id="KW-1185">Reference proteome</keyword>
<accession>A0A8J3J5N8</accession>
<feature type="compositionally biased region" description="Low complexity" evidence="1">
    <location>
        <begin position="54"/>
        <end position="69"/>
    </location>
</feature>
<evidence type="ECO:0000313" key="3">
    <source>
        <dbReference type="Proteomes" id="UP000612808"/>
    </source>
</evidence>
<evidence type="ECO:0000256" key="1">
    <source>
        <dbReference type="SAM" id="MobiDB-lite"/>
    </source>
</evidence>